<dbReference type="OMA" id="IVICGEL"/>
<gene>
    <name evidence="3" type="ORF">HannXRQ_Chr17g0547161</name>
</gene>
<dbReference type="STRING" id="4232.A0A251RP17"/>
<reference evidence="4" key="1">
    <citation type="journal article" date="2017" name="Nature">
        <title>The sunflower genome provides insights into oil metabolism, flowering and Asterid evolution.</title>
        <authorList>
            <person name="Badouin H."/>
            <person name="Gouzy J."/>
            <person name="Grassa C.J."/>
            <person name="Murat F."/>
            <person name="Staton S.E."/>
            <person name="Cottret L."/>
            <person name="Lelandais-Briere C."/>
            <person name="Owens G.L."/>
            <person name="Carrere S."/>
            <person name="Mayjonade B."/>
            <person name="Legrand L."/>
            <person name="Gill N."/>
            <person name="Kane N.C."/>
            <person name="Bowers J.E."/>
            <person name="Hubner S."/>
            <person name="Bellec A."/>
            <person name="Berard A."/>
            <person name="Berges H."/>
            <person name="Blanchet N."/>
            <person name="Boniface M.C."/>
            <person name="Brunel D."/>
            <person name="Catrice O."/>
            <person name="Chaidir N."/>
            <person name="Claudel C."/>
            <person name="Donnadieu C."/>
            <person name="Faraut T."/>
            <person name="Fievet G."/>
            <person name="Helmstetter N."/>
            <person name="King M."/>
            <person name="Knapp S.J."/>
            <person name="Lai Z."/>
            <person name="Le Paslier M.C."/>
            <person name="Lippi Y."/>
            <person name="Lorenzon L."/>
            <person name="Mandel J.R."/>
            <person name="Marage G."/>
            <person name="Marchand G."/>
            <person name="Marquand E."/>
            <person name="Bret-Mestries E."/>
            <person name="Morien E."/>
            <person name="Nambeesan S."/>
            <person name="Nguyen T."/>
            <person name="Pegot-Espagnet P."/>
            <person name="Pouilly N."/>
            <person name="Raftis F."/>
            <person name="Sallet E."/>
            <person name="Schiex T."/>
            <person name="Thomas J."/>
            <person name="Vandecasteele C."/>
            <person name="Vares D."/>
            <person name="Vear F."/>
            <person name="Vautrin S."/>
            <person name="Crespi M."/>
            <person name="Mangin B."/>
            <person name="Burke J.M."/>
            <person name="Salse J."/>
            <person name="Munos S."/>
            <person name="Vincourt P."/>
            <person name="Rieseberg L.H."/>
            <person name="Langlade N.B."/>
        </authorList>
    </citation>
    <scope>NUCLEOTIDE SEQUENCE [LARGE SCALE GENOMIC DNA]</scope>
    <source>
        <strain evidence="4">cv. SF193</strain>
    </source>
</reference>
<dbReference type="InterPro" id="IPR054722">
    <property type="entry name" value="PolX-like_BBD"/>
</dbReference>
<sequence length="259" mass="29495">MLRINQLMELYIVICGELADQQAMFRLMYAHQLEMGRTIVSLRDHIERLGYPPPLCWVSNPANKIIRKLLDLPKLVSRWIMDSGASRHMTGKTALLYDVNDINGGYVGFAGNQGGRIIGEGTLSNGIITFERVNYIAELENNLLSISQICDRMYTTHFTDKECLILKPGFVIPEEWIIMRAPRVNDLYVLDMSVATTTTGQAHCFVSRATEKESRLWHRKMGHIHLRKMNHLVHNDLVTGVNIKGFHLEGECISCVRGR</sequence>
<organism evidence="3 4">
    <name type="scientific">Helianthus annuus</name>
    <name type="common">Common sunflower</name>
    <dbReference type="NCBI Taxonomy" id="4232"/>
    <lineage>
        <taxon>Eukaryota</taxon>
        <taxon>Viridiplantae</taxon>
        <taxon>Streptophyta</taxon>
        <taxon>Embryophyta</taxon>
        <taxon>Tracheophyta</taxon>
        <taxon>Spermatophyta</taxon>
        <taxon>Magnoliopsida</taxon>
        <taxon>eudicotyledons</taxon>
        <taxon>Gunneridae</taxon>
        <taxon>Pentapetalae</taxon>
        <taxon>asterids</taxon>
        <taxon>campanulids</taxon>
        <taxon>Asterales</taxon>
        <taxon>Asteraceae</taxon>
        <taxon>Asteroideae</taxon>
        <taxon>Heliantheae alliance</taxon>
        <taxon>Heliantheae</taxon>
        <taxon>Helianthus</taxon>
    </lineage>
</organism>
<evidence type="ECO:0000259" key="2">
    <source>
        <dbReference type="Pfam" id="PF22936"/>
    </source>
</evidence>
<evidence type="ECO:0000259" key="1">
    <source>
        <dbReference type="Pfam" id="PF13976"/>
    </source>
</evidence>
<dbReference type="Proteomes" id="UP000215914">
    <property type="component" value="Chromosome 17"/>
</dbReference>
<dbReference type="AlphaFoldDB" id="A0A251RP17"/>
<dbReference type="EMBL" id="CM007906">
    <property type="protein sequence ID" value="OTF86106.1"/>
    <property type="molecule type" value="Genomic_DNA"/>
</dbReference>
<keyword evidence="4" id="KW-1185">Reference proteome</keyword>
<evidence type="ECO:0000313" key="3">
    <source>
        <dbReference type="EMBL" id="OTF86106.1"/>
    </source>
</evidence>
<feature type="domain" description="GAG-pre-integrase" evidence="1">
    <location>
        <begin position="186"/>
        <end position="258"/>
    </location>
</feature>
<dbReference type="Pfam" id="PF13976">
    <property type="entry name" value="gag_pre-integrs"/>
    <property type="match status" value="1"/>
</dbReference>
<evidence type="ECO:0000313" key="4">
    <source>
        <dbReference type="Proteomes" id="UP000215914"/>
    </source>
</evidence>
<feature type="domain" description="Retrovirus-related Pol polyprotein from transposon TNT 1-94-like beta-barrel" evidence="2">
    <location>
        <begin position="79"/>
        <end position="152"/>
    </location>
</feature>
<dbReference type="InParanoid" id="A0A251RP17"/>
<name>A0A251RP17_HELAN</name>
<dbReference type="Pfam" id="PF22936">
    <property type="entry name" value="Pol_BBD"/>
    <property type="match status" value="1"/>
</dbReference>
<proteinExistence type="predicted"/>
<accession>A0A251RP17</accession>
<dbReference type="InterPro" id="IPR025724">
    <property type="entry name" value="GAG-pre-integrase_dom"/>
</dbReference>
<protein>
    <submittedName>
        <fullName evidence="3">Putative GAG-pre-integrase domain-containing protein</fullName>
    </submittedName>
</protein>